<dbReference type="InterPro" id="IPR044691">
    <property type="entry name" value="DCC1_Trx"/>
</dbReference>
<dbReference type="InterPro" id="IPR007263">
    <property type="entry name" value="DCC1-like"/>
</dbReference>
<gene>
    <name evidence="1" type="ORF">EV695_1123</name>
</gene>
<name>A0A4R1FEG1_9GAMM</name>
<dbReference type="Pfam" id="PF04134">
    <property type="entry name" value="DCC1-like"/>
    <property type="match status" value="1"/>
</dbReference>
<dbReference type="RefSeq" id="WP_131904900.1">
    <property type="nucleotide sequence ID" value="NZ_BAAAFU010000008.1"/>
</dbReference>
<dbReference type="GO" id="GO:0015035">
    <property type="term" value="F:protein-disulfide reductase activity"/>
    <property type="evidence" value="ECO:0007669"/>
    <property type="project" value="InterPro"/>
</dbReference>
<protein>
    <submittedName>
        <fullName evidence="1">Putative DCC family thiol-disulfide oxidoreductase YuxK</fullName>
    </submittedName>
</protein>
<dbReference type="AlphaFoldDB" id="A0A4R1FEG1"/>
<dbReference type="EMBL" id="SMFQ01000002">
    <property type="protein sequence ID" value="TCJ89261.1"/>
    <property type="molecule type" value="Genomic_DNA"/>
</dbReference>
<accession>A0A4R1FEG1</accession>
<reference evidence="1 2" key="1">
    <citation type="submission" date="2019-03" db="EMBL/GenBank/DDBJ databases">
        <title>Genomic Encyclopedia of Type Strains, Phase IV (KMG-IV): sequencing the most valuable type-strain genomes for metagenomic binning, comparative biology and taxonomic classification.</title>
        <authorList>
            <person name="Goeker M."/>
        </authorList>
    </citation>
    <scope>NUCLEOTIDE SEQUENCE [LARGE SCALE GENOMIC DNA]</scope>
    <source>
        <strain evidence="1 2">DSM 24830</strain>
    </source>
</reference>
<organism evidence="1 2">
    <name type="scientific">Cocleimonas flava</name>
    <dbReference type="NCBI Taxonomy" id="634765"/>
    <lineage>
        <taxon>Bacteria</taxon>
        <taxon>Pseudomonadati</taxon>
        <taxon>Pseudomonadota</taxon>
        <taxon>Gammaproteobacteria</taxon>
        <taxon>Thiotrichales</taxon>
        <taxon>Thiotrichaceae</taxon>
        <taxon>Cocleimonas</taxon>
    </lineage>
</organism>
<comment type="caution">
    <text evidence="1">The sequence shown here is derived from an EMBL/GenBank/DDBJ whole genome shotgun (WGS) entry which is preliminary data.</text>
</comment>
<proteinExistence type="predicted"/>
<evidence type="ECO:0000313" key="1">
    <source>
        <dbReference type="EMBL" id="TCJ89261.1"/>
    </source>
</evidence>
<keyword evidence="2" id="KW-1185">Reference proteome</keyword>
<sequence>MENSNPVAENTSDAQAMKSKVTMYHDGDCPLCKFEVKTMQKLDTAKAIRWVDITKDKKALEDSGISYQQAMARIHVQDENQNMLSGVRGFMTVWKQLPYYRRIVPVIEHTPLLLPILESIYTVFARYRLPLTGKKPLTPASEVTCKTTNETTNNEINKTTNKGV</sequence>
<dbReference type="OrthoDB" id="5294764at2"/>
<evidence type="ECO:0000313" key="2">
    <source>
        <dbReference type="Proteomes" id="UP000294887"/>
    </source>
</evidence>
<dbReference type="PANTHER" id="PTHR34290:SF2">
    <property type="entry name" value="OS04G0668800 PROTEIN"/>
    <property type="match status" value="1"/>
</dbReference>
<dbReference type="PANTHER" id="PTHR34290">
    <property type="entry name" value="SI:CH73-390P7.2"/>
    <property type="match status" value="1"/>
</dbReference>
<dbReference type="Proteomes" id="UP000294887">
    <property type="component" value="Unassembled WGS sequence"/>
</dbReference>